<dbReference type="EMBL" id="OU893353">
    <property type="protein sequence ID" value="CAG9790560.1"/>
    <property type="molecule type" value="Genomic_DNA"/>
</dbReference>
<organism evidence="5 6">
    <name type="scientific">Diatraea saccharalis</name>
    <name type="common">sugarcane borer</name>
    <dbReference type="NCBI Taxonomy" id="40085"/>
    <lineage>
        <taxon>Eukaryota</taxon>
        <taxon>Metazoa</taxon>
        <taxon>Ecdysozoa</taxon>
        <taxon>Arthropoda</taxon>
        <taxon>Hexapoda</taxon>
        <taxon>Insecta</taxon>
        <taxon>Pterygota</taxon>
        <taxon>Neoptera</taxon>
        <taxon>Endopterygota</taxon>
        <taxon>Lepidoptera</taxon>
        <taxon>Glossata</taxon>
        <taxon>Ditrysia</taxon>
        <taxon>Pyraloidea</taxon>
        <taxon>Crambidae</taxon>
        <taxon>Crambinae</taxon>
        <taxon>Diatraea</taxon>
    </lineage>
</organism>
<reference evidence="5" key="2">
    <citation type="submission" date="2022-10" db="EMBL/GenBank/DDBJ databases">
        <authorList>
            <consortium name="ENA_rothamsted_submissions"/>
            <consortium name="culmorum"/>
            <person name="King R."/>
        </authorList>
    </citation>
    <scope>NUCLEOTIDE SEQUENCE</scope>
</reference>
<accession>A0A9N9WFB8</accession>
<dbReference type="SUPFAM" id="SSF53474">
    <property type="entry name" value="alpha/beta-Hydrolases"/>
    <property type="match status" value="1"/>
</dbReference>
<evidence type="ECO:0000313" key="6">
    <source>
        <dbReference type="Proteomes" id="UP001153714"/>
    </source>
</evidence>
<feature type="region of interest" description="Disordered" evidence="2">
    <location>
        <begin position="371"/>
        <end position="392"/>
    </location>
</feature>
<evidence type="ECO:0000256" key="1">
    <source>
        <dbReference type="ARBA" id="ARBA00038464"/>
    </source>
</evidence>
<dbReference type="Pfam" id="PF02862">
    <property type="entry name" value="DDHD"/>
    <property type="match status" value="1"/>
</dbReference>
<protein>
    <recommendedName>
        <fullName evidence="7">Triglyceride lipase</fullName>
    </recommendedName>
</protein>
<evidence type="ECO:0008006" key="7">
    <source>
        <dbReference type="Google" id="ProtNLM"/>
    </source>
</evidence>
<feature type="region of interest" description="Disordered" evidence="2">
    <location>
        <begin position="867"/>
        <end position="887"/>
    </location>
</feature>
<dbReference type="PROSITE" id="PS50918">
    <property type="entry name" value="WWE"/>
    <property type="match status" value="1"/>
</dbReference>
<dbReference type="PANTHER" id="PTHR23509:SF10">
    <property type="entry name" value="LD21067P"/>
    <property type="match status" value="1"/>
</dbReference>
<proteinExistence type="inferred from homology"/>
<dbReference type="OrthoDB" id="69269at2759"/>
<reference evidence="5" key="1">
    <citation type="submission" date="2021-12" db="EMBL/GenBank/DDBJ databases">
        <authorList>
            <person name="King R."/>
        </authorList>
    </citation>
    <scope>NUCLEOTIDE SEQUENCE</scope>
</reference>
<dbReference type="SMART" id="SM01127">
    <property type="entry name" value="DDHD"/>
    <property type="match status" value="1"/>
</dbReference>
<dbReference type="GO" id="GO:0030134">
    <property type="term" value="C:COPII-coated ER to Golgi transport vesicle"/>
    <property type="evidence" value="ECO:0007669"/>
    <property type="project" value="TreeGrafter"/>
</dbReference>
<gene>
    <name evidence="5" type="ORF">DIATSA_LOCUS8225</name>
</gene>
<feature type="domain" description="DDHD" evidence="4">
    <location>
        <begin position="1268"/>
        <end position="1470"/>
    </location>
</feature>
<dbReference type="InterPro" id="IPR029058">
    <property type="entry name" value="AB_hydrolase_fold"/>
</dbReference>
<dbReference type="PROSITE" id="PS51043">
    <property type="entry name" value="DDHD"/>
    <property type="match status" value="1"/>
</dbReference>
<dbReference type="InterPro" id="IPR004177">
    <property type="entry name" value="DDHD_dom"/>
</dbReference>
<comment type="similarity">
    <text evidence="1">Belongs to the PA-PLA1 family.</text>
</comment>
<dbReference type="Proteomes" id="UP001153714">
    <property type="component" value="Chromosome 22"/>
</dbReference>
<feature type="domain" description="WWE" evidence="3">
    <location>
        <begin position="908"/>
        <end position="990"/>
    </location>
</feature>
<evidence type="ECO:0000313" key="5">
    <source>
        <dbReference type="EMBL" id="CAG9790560.1"/>
    </source>
</evidence>
<dbReference type="InterPro" id="IPR058055">
    <property type="entry name" value="PA-PLA1"/>
</dbReference>
<evidence type="ECO:0000256" key="2">
    <source>
        <dbReference type="SAM" id="MobiDB-lite"/>
    </source>
</evidence>
<evidence type="ECO:0000259" key="4">
    <source>
        <dbReference type="PROSITE" id="PS51043"/>
    </source>
</evidence>
<evidence type="ECO:0000259" key="3">
    <source>
        <dbReference type="PROSITE" id="PS50918"/>
    </source>
</evidence>
<dbReference type="GO" id="GO:0004620">
    <property type="term" value="F:phospholipase activity"/>
    <property type="evidence" value="ECO:0007669"/>
    <property type="project" value="TreeGrafter"/>
</dbReference>
<name>A0A9N9WFB8_9NEOP</name>
<dbReference type="GO" id="GO:0046872">
    <property type="term" value="F:metal ion binding"/>
    <property type="evidence" value="ECO:0007669"/>
    <property type="project" value="InterPro"/>
</dbReference>
<dbReference type="Pfam" id="PF23464">
    <property type="entry name" value="WWE_3"/>
    <property type="match status" value="1"/>
</dbReference>
<sequence>MKNESNIFDLVSTEPKDTGAFVVSQQLFNLSQPIQTDDLNKKLENLQLAREKEAAVSLEHSKDNVRTEILSNISNISTGTDFKSNSQPVSFFTNFPTQDSEDAGYLHNADSSGFGSSYFQSGNDYKETLKKEQEDSIDVPRIDSTAMPLFGLPNVFTESPISNIGSEVKSVSLYGAVKESQSDINIGESLTDDTANQNKPLANDSEAISDFNICETCREVNVTDDKDKDDLTTQLIENVTAPIQLLNPVIVPLTESSTNNDDADFEPNQCAEISHITEETIETIQVQTATELLDDEDEVRNLNTVSYGWNTTNSDTSFHPTEALLDHDFNFKIDPNAIGFFSNNSLFFEDMPNNASDEIKAEFKNTHEESPVFVPNIPTAPPAEDDDTKSDETGGIDVHSIEQDAKMDFPIYEEFVIEPSETDDDKIEYRERERSSEDPIQDVDTFTNRVERFKKMEETVDKADNVCNVQKNTLFDMNVATSPAITIASYFDTGNYAAETHYRNSISSPSSIFNVGSPNAPMRIPPGFEEEYKRRMSVLSSRSQDKKSDKDENILYIPETSTQTKPVITTTYSMISNKQLDITVTSTIQLVTRTQEIPHHDMVNLNPTIPEITTLKDDILENTKPLVFSSVSEPKPESADNLASQLFTKIEKQPKMLSEPKLQDNKESDKMKNLADPLTFFSSKDETPNVATDNNFNRLASYFTSPPKTDHGKSFFELSQSQNHYRHANYDTSTHDDKLHDIPNDGYLNNLIRDLTSSSNLSVNAADQIVRTVNYFTIEYDNDKEVKSGLNISEPDLKKLDKDNVVNGKRDSEYEESNMSDDKKIMTVVSKCKLCCNNDYFKKVFTLNKVALDTDFKVRTFMDNTDGSKDSGMDKKADMDNSKDDRGREVAVTFDSHEESAGVSTATESRTTSEYIPVKHHWFYRVDVEGKSIWRGFSATDSGALEDAFVSPDLDERTVVATDGGRFDVNIVGRLRTAVYWAEKPTNVRRCSWFYKGTTDARYVPYTEAIAEKLEEEYRRGITSGQWHRRLVLPSNSLVVMHGPAVMVHLAHQDPPAPESSSRPRVVRRGCDECEVEDAEPSSIDHLLLLCHGVGSACDMRFRSLQEVVDDFRATSLQLLQGHYRNSYEKGVVNRVEVLPISWHDSLHSGETGVDRRLAAITLDSIPRLRSFTNDTVLDVLFYTSPVFCQTIIDTVCAELNRIYSLFMSRTPGFKGRVSVGGHSLGSVILYDLLCHQQLETPQCTEGMKSYVEGAAGTGQGAVRYPSLTFRPDTLYALGSPIAMFECIRGVKSLGANFKLPTCENFFNIFHPYDPIAYRIEPLINTQLGSVKPFLIPHHKGRKRMHLELKDTMARVGADIKQKLIESLKSTWSSMWKTQPPPNDAQLEKVVEEEMEKEQLCSETKNDATQSDARATPELLGNLNGGRRIDYVLQETPLEMINEYLFAMSSHVCYWESEDTMLLILREIYDSLGVAPDSTVPQQSMTVQRQRPAKPVSIYCLLHIIPID</sequence>
<dbReference type="InterPro" id="IPR004170">
    <property type="entry name" value="WWE_dom"/>
</dbReference>
<dbReference type="PANTHER" id="PTHR23509">
    <property type="entry name" value="PA-PL1 PHOSPHOLIPASE FAMILY"/>
    <property type="match status" value="1"/>
</dbReference>
<dbReference type="InterPro" id="IPR057825">
    <property type="entry name" value="WWE_SEC23-DDH2"/>
</dbReference>
<keyword evidence="6" id="KW-1185">Reference proteome</keyword>